<keyword evidence="1" id="KW-0175">Coiled coil</keyword>
<sequence length="212" mass="24129" precursor="true">MKLFKKSVVVLTVISMMFSSTLLASAKQSDSDYITYNEYKAAVINEYSKLGFDISFTDPEVTEITITKDMLEKRLQQINEEIKEAQLNNSQQTLIQPNSIQPRNMPYDKTSYFNRQIIAPTAVYGYGNWDIKINFRGNAQYGTVIGINSIDVKQIGYSLNLSNWSYNGYSHTSWGSNVDVYLYMTTTFSWSDPYGGTISHTSEHTLTCQLYG</sequence>
<protein>
    <submittedName>
        <fullName evidence="3">Uncharacterized protein</fullName>
    </submittedName>
</protein>
<evidence type="ECO:0000256" key="2">
    <source>
        <dbReference type="SAM" id="SignalP"/>
    </source>
</evidence>
<name>A0A4U8Q4B3_9FIRM</name>
<proteinExistence type="predicted"/>
<comment type="caution">
    <text evidence="3">The sequence shown here is derived from an EMBL/GenBank/DDBJ whole genome shotgun (WGS) entry which is preliminary data.</text>
</comment>
<evidence type="ECO:0000313" key="3">
    <source>
        <dbReference type="EMBL" id="TLC99654.1"/>
    </source>
</evidence>
<feature type="signal peptide" evidence="2">
    <location>
        <begin position="1"/>
        <end position="24"/>
    </location>
</feature>
<evidence type="ECO:0000256" key="1">
    <source>
        <dbReference type="SAM" id="Coils"/>
    </source>
</evidence>
<dbReference type="RefSeq" id="WP_138003130.1">
    <property type="nucleotide sequence ID" value="NZ_QGQD01000067.1"/>
</dbReference>
<evidence type="ECO:0000313" key="4">
    <source>
        <dbReference type="Proteomes" id="UP000306509"/>
    </source>
</evidence>
<keyword evidence="4" id="KW-1185">Reference proteome</keyword>
<organism evidence="3 4">
    <name type="scientific">Robinsoniella peoriensis</name>
    <dbReference type="NCBI Taxonomy" id="180332"/>
    <lineage>
        <taxon>Bacteria</taxon>
        <taxon>Bacillati</taxon>
        <taxon>Bacillota</taxon>
        <taxon>Clostridia</taxon>
        <taxon>Lachnospirales</taxon>
        <taxon>Lachnospiraceae</taxon>
        <taxon>Robinsoniella</taxon>
    </lineage>
</organism>
<keyword evidence="2" id="KW-0732">Signal</keyword>
<dbReference type="EMBL" id="QGQD01000067">
    <property type="protein sequence ID" value="TLC99654.1"/>
    <property type="molecule type" value="Genomic_DNA"/>
</dbReference>
<dbReference type="Proteomes" id="UP000306509">
    <property type="component" value="Unassembled WGS sequence"/>
</dbReference>
<feature type="chain" id="PRO_5039276575" evidence="2">
    <location>
        <begin position="25"/>
        <end position="212"/>
    </location>
</feature>
<reference evidence="3 4" key="1">
    <citation type="journal article" date="2019" name="Anaerobe">
        <title>Detection of Robinsoniella peoriensis in multiple bone samples of a trauma patient.</title>
        <authorList>
            <person name="Schrottner P."/>
            <person name="Hartwich K."/>
            <person name="Bunk B."/>
            <person name="Schober I."/>
            <person name="Helbig S."/>
            <person name="Rudolph W.W."/>
            <person name="Gunzer F."/>
        </authorList>
    </citation>
    <scope>NUCLEOTIDE SEQUENCE [LARGE SCALE GENOMIC DNA]</scope>
    <source>
        <strain evidence="3 4">DSM 106044</strain>
    </source>
</reference>
<gene>
    <name evidence="3" type="ORF">DSM106044_03446</name>
</gene>
<feature type="coiled-coil region" evidence="1">
    <location>
        <begin position="61"/>
        <end position="95"/>
    </location>
</feature>
<dbReference type="AlphaFoldDB" id="A0A4U8Q4B3"/>
<accession>A0A4U8Q4B3</accession>